<protein>
    <recommendedName>
        <fullName evidence="2">SCP domain-containing protein</fullName>
    </recommendedName>
</protein>
<dbReference type="PANTHER" id="PTHR31157">
    <property type="entry name" value="SCP DOMAIN-CONTAINING PROTEIN"/>
    <property type="match status" value="1"/>
</dbReference>
<evidence type="ECO:0000313" key="3">
    <source>
        <dbReference type="EMBL" id="GHO88480.1"/>
    </source>
</evidence>
<feature type="compositionally biased region" description="Pro residues" evidence="1">
    <location>
        <begin position="8"/>
        <end position="17"/>
    </location>
</feature>
<dbReference type="InterPro" id="IPR035940">
    <property type="entry name" value="CAP_sf"/>
</dbReference>
<name>A0ABQ3VQR0_9CHLR</name>
<organism evidence="3 4">
    <name type="scientific">Dictyobacter formicarum</name>
    <dbReference type="NCBI Taxonomy" id="2778368"/>
    <lineage>
        <taxon>Bacteria</taxon>
        <taxon>Bacillati</taxon>
        <taxon>Chloroflexota</taxon>
        <taxon>Ktedonobacteria</taxon>
        <taxon>Ktedonobacterales</taxon>
        <taxon>Dictyobacteraceae</taxon>
        <taxon>Dictyobacter</taxon>
    </lineage>
</organism>
<proteinExistence type="predicted"/>
<sequence length="168" mass="17557">MPQATQPPAIPTTPPVQPAQRPVQSGGSNNIPAAAQAVFNLINQERAGAGLAPLTWSPQLVQSAHQHNLAMAAANQLSHQLPGEAYLGDREKQAGVNWVAAAENIGVSDGDAATNAAVSLNQAMFAEQPPNDGHRLNILSTSCTMVGVDVVVDSVHNRVWLTEDFAAV</sequence>
<dbReference type="PANTHER" id="PTHR31157:SF1">
    <property type="entry name" value="SCP DOMAIN-CONTAINING PROTEIN"/>
    <property type="match status" value="1"/>
</dbReference>
<feature type="domain" description="SCP" evidence="2">
    <location>
        <begin position="39"/>
        <end position="162"/>
    </location>
</feature>
<dbReference type="EMBL" id="BNJJ01000024">
    <property type="protein sequence ID" value="GHO88480.1"/>
    <property type="molecule type" value="Genomic_DNA"/>
</dbReference>
<feature type="region of interest" description="Disordered" evidence="1">
    <location>
        <begin position="1"/>
        <end position="30"/>
    </location>
</feature>
<dbReference type="Pfam" id="PF00188">
    <property type="entry name" value="CAP"/>
    <property type="match status" value="1"/>
</dbReference>
<dbReference type="CDD" id="cd05379">
    <property type="entry name" value="CAP_bacterial"/>
    <property type="match status" value="1"/>
</dbReference>
<accession>A0ABQ3VQR0</accession>
<gene>
    <name evidence="3" type="ORF">KSZ_64860</name>
</gene>
<dbReference type="Proteomes" id="UP000635565">
    <property type="component" value="Unassembled WGS sequence"/>
</dbReference>
<evidence type="ECO:0000259" key="2">
    <source>
        <dbReference type="Pfam" id="PF00188"/>
    </source>
</evidence>
<dbReference type="Gene3D" id="3.40.33.10">
    <property type="entry name" value="CAP"/>
    <property type="match status" value="1"/>
</dbReference>
<evidence type="ECO:0000256" key="1">
    <source>
        <dbReference type="SAM" id="MobiDB-lite"/>
    </source>
</evidence>
<comment type="caution">
    <text evidence="3">The sequence shown here is derived from an EMBL/GenBank/DDBJ whole genome shotgun (WGS) entry which is preliminary data.</text>
</comment>
<keyword evidence="4" id="KW-1185">Reference proteome</keyword>
<dbReference type="InterPro" id="IPR014044">
    <property type="entry name" value="CAP_dom"/>
</dbReference>
<dbReference type="SUPFAM" id="SSF55797">
    <property type="entry name" value="PR-1-like"/>
    <property type="match status" value="1"/>
</dbReference>
<evidence type="ECO:0000313" key="4">
    <source>
        <dbReference type="Proteomes" id="UP000635565"/>
    </source>
</evidence>
<reference evidence="3 4" key="1">
    <citation type="journal article" date="2021" name="Int. J. Syst. Evol. Microbiol.">
        <title>Reticulibacter mediterranei gen. nov., sp. nov., within the new family Reticulibacteraceae fam. nov., and Ktedonospora formicarum gen. nov., sp. nov., Ktedonobacter robiniae sp. nov., Dictyobacter formicarum sp. nov. and Dictyobacter arantiisoli sp. nov., belonging to the class Ktedonobacteria.</title>
        <authorList>
            <person name="Yabe S."/>
            <person name="Zheng Y."/>
            <person name="Wang C.M."/>
            <person name="Sakai Y."/>
            <person name="Abe K."/>
            <person name="Yokota A."/>
            <person name="Donadio S."/>
            <person name="Cavaletti L."/>
            <person name="Monciardini P."/>
        </authorList>
    </citation>
    <scope>NUCLEOTIDE SEQUENCE [LARGE SCALE GENOMIC DNA]</scope>
    <source>
        <strain evidence="3 4">SOSP1-9</strain>
    </source>
</reference>